<reference evidence="1" key="1">
    <citation type="submission" date="2022-07" db="EMBL/GenBank/DDBJ databases">
        <title>Phylogenomic reconstructions and comparative analyses of Kickxellomycotina fungi.</title>
        <authorList>
            <person name="Reynolds N.K."/>
            <person name="Stajich J.E."/>
            <person name="Barry K."/>
            <person name="Grigoriev I.V."/>
            <person name="Crous P."/>
            <person name="Smith M.E."/>
        </authorList>
    </citation>
    <scope>NUCLEOTIDE SEQUENCE</scope>
    <source>
        <strain evidence="1">BCRC 34780</strain>
    </source>
</reference>
<gene>
    <name evidence="1" type="ORF">H4R21_004186</name>
</gene>
<feature type="non-terminal residue" evidence="1">
    <location>
        <position position="129"/>
    </location>
</feature>
<comment type="caution">
    <text evidence="1">The sequence shown here is derived from an EMBL/GenBank/DDBJ whole genome shotgun (WGS) entry which is preliminary data.</text>
</comment>
<evidence type="ECO:0000313" key="2">
    <source>
        <dbReference type="Proteomes" id="UP001140087"/>
    </source>
</evidence>
<sequence>MHVGGPPGAFVPHMLPHTGDEPVEAGVYYPIRARAILPGERQRRQRRSSNGQQRQQERPASRAGRETADGSIDVEDVEEGSLVESDGSFGDEGLDTIMDGIDEDEDDYLTDTGEDDDVDDDDDDVDDYG</sequence>
<proteinExistence type="predicted"/>
<keyword evidence="2" id="KW-1185">Reference proteome</keyword>
<name>A0ACC1L019_9FUNG</name>
<evidence type="ECO:0000313" key="1">
    <source>
        <dbReference type="EMBL" id="KAJ2797774.1"/>
    </source>
</evidence>
<dbReference type="EMBL" id="JANBUN010001517">
    <property type="protein sequence ID" value="KAJ2797774.1"/>
    <property type="molecule type" value="Genomic_DNA"/>
</dbReference>
<organism evidence="1 2">
    <name type="scientific">Coemansia helicoidea</name>
    <dbReference type="NCBI Taxonomy" id="1286919"/>
    <lineage>
        <taxon>Eukaryota</taxon>
        <taxon>Fungi</taxon>
        <taxon>Fungi incertae sedis</taxon>
        <taxon>Zoopagomycota</taxon>
        <taxon>Kickxellomycotina</taxon>
        <taxon>Kickxellomycetes</taxon>
        <taxon>Kickxellales</taxon>
        <taxon>Kickxellaceae</taxon>
        <taxon>Coemansia</taxon>
    </lineage>
</organism>
<protein>
    <submittedName>
        <fullName evidence="1">Uncharacterized protein</fullName>
    </submittedName>
</protein>
<dbReference type="Proteomes" id="UP001140087">
    <property type="component" value="Unassembled WGS sequence"/>
</dbReference>
<accession>A0ACC1L019</accession>